<gene>
    <name evidence="1" type="ORF">BLNAU_14144</name>
</gene>
<proteinExistence type="predicted"/>
<reference evidence="1 2" key="1">
    <citation type="journal article" date="2022" name="bioRxiv">
        <title>Genomics of Preaxostyla Flagellates Illuminates Evolutionary Transitions and the Path Towards Mitochondrial Loss.</title>
        <authorList>
            <person name="Novak L.V.F."/>
            <person name="Treitli S.C."/>
            <person name="Pyrih J."/>
            <person name="Halakuc P."/>
            <person name="Pipaliya S.V."/>
            <person name="Vacek V."/>
            <person name="Brzon O."/>
            <person name="Soukal P."/>
            <person name="Eme L."/>
            <person name="Dacks J.B."/>
            <person name="Karnkowska A."/>
            <person name="Elias M."/>
            <person name="Hampl V."/>
        </authorList>
    </citation>
    <scope>NUCLEOTIDE SEQUENCE [LARGE SCALE GENOMIC DNA]</scope>
    <source>
        <strain evidence="1">NAU3</strain>
        <tissue evidence="1">Gut</tissue>
    </source>
</reference>
<keyword evidence="2" id="KW-1185">Reference proteome</keyword>
<organism evidence="1 2">
    <name type="scientific">Blattamonas nauphoetae</name>
    <dbReference type="NCBI Taxonomy" id="2049346"/>
    <lineage>
        <taxon>Eukaryota</taxon>
        <taxon>Metamonada</taxon>
        <taxon>Preaxostyla</taxon>
        <taxon>Oxymonadida</taxon>
        <taxon>Blattamonas</taxon>
    </lineage>
</organism>
<dbReference type="Proteomes" id="UP001281761">
    <property type="component" value="Unassembled WGS sequence"/>
</dbReference>
<sequence>MEDKLRNSSVTSFPLQLNHPQGPFHLPTLEFVVASPIVMAFSSCLHFVENDQHLWLTLVTINHSLDDWKKEGREVVQSAKRMIQALFSEGFEDTLEQTLMRKRDKYLRSSLVMSCHSISRMLGSNVVKL</sequence>
<evidence type="ECO:0000313" key="2">
    <source>
        <dbReference type="Proteomes" id="UP001281761"/>
    </source>
</evidence>
<evidence type="ECO:0000313" key="1">
    <source>
        <dbReference type="EMBL" id="KAK2950953.1"/>
    </source>
</evidence>
<name>A0ABQ9XER5_9EUKA</name>
<accession>A0ABQ9XER5</accession>
<comment type="caution">
    <text evidence="1">The sequence shown here is derived from an EMBL/GenBank/DDBJ whole genome shotgun (WGS) entry which is preliminary data.</text>
</comment>
<dbReference type="EMBL" id="JARBJD010000127">
    <property type="protein sequence ID" value="KAK2950953.1"/>
    <property type="molecule type" value="Genomic_DNA"/>
</dbReference>
<protein>
    <submittedName>
        <fullName evidence="1">Uncharacterized protein</fullName>
    </submittedName>
</protein>